<dbReference type="KEGG" id="ebt:EBL_c20510"/>
<keyword evidence="2" id="KW-1185">Reference proteome</keyword>
<accession>K6VEU1</accession>
<protein>
    <recommendedName>
        <fullName evidence="3">Phage tail protein</fullName>
    </recommendedName>
</protein>
<evidence type="ECO:0000313" key="2">
    <source>
        <dbReference type="Proteomes" id="UP000001955"/>
    </source>
</evidence>
<accession>I2B9D8</accession>
<proteinExistence type="predicted"/>
<dbReference type="EMBL" id="CP001560">
    <property type="protein sequence ID" value="AFJ47142.1"/>
    <property type="molecule type" value="Genomic_DNA"/>
</dbReference>
<name>I2B9D8_SHIBC</name>
<dbReference type="HOGENOM" id="CLU_169754_0_0_6"/>
<dbReference type="Pfam" id="PF16462">
    <property type="entry name" value="Phage_TAC_14"/>
    <property type="match status" value="1"/>
</dbReference>
<dbReference type="InterPro" id="IPR024410">
    <property type="entry name" value="Phage_TAC_12"/>
</dbReference>
<evidence type="ECO:0008006" key="3">
    <source>
        <dbReference type="Google" id="ProtNLM"/>
    </source>
</evidence>
<organism evidence="1 2">
    <name type="scientific">Shimwellia blattae (strain ATCC 29907 / DSM 4481 / JCM 1650 / NBRC 105725 / CDC 9005-74)</name>
    <name type="common">Escherichia blattae</name>
    <dbReference type="NCBI Taxonomy" id="630626"/>
    <lineage>
        <taxon>Bacteria</taxon>
        <taxon>Pseudomonadati</taxon>
        <taxon>Pseudomonadota</taxon>
        <taxon>Gammaproteobacteria</taxon>
        <taxon>Enterobacterales</taxon>
        <taxon>Enterobacteriaceae</taxon>
        <taxon>Shimwellia</taxon>
    </lineage>
</organism>
<dbReference type="eggNOG" id="ENOG5032ZV8">
    <property type="taxonomic scope" value="Bacteria"/>
</dbReference>
<dbReference type="AlphaFoldDB" id="I2B9D8"/>
<evidence type="ECO:0000313" key="1">
    <source>
        <dbReference type="EMBL" id="AFJ47142.1"/>
    </source>
</evidence>
<dbReference type="OrthoDB" id="6493711at2"/>
<sequence>MKKNECTSLKTALLTPQPVVSEAVLLGTPVWLRRMTAAELIGHEEAMAAAQVEGDPRKASEISIQIIIDSLVQPDGTLIPVEDKPTAAELLAVHDNVVLLEAVGIVKRHAIGRLEDAEKN</sequence>
<reference evidence="1 2" key="1">
    <citation type="journal article" date="2012" name="J. Bacteriol.">
        <title>Complete genome sequence of the B12-producing Shimwellia blattae strain DSM 4481, isolated from a cockroach.</title>
        <authorList>
            <person name="Brzuszkiewicz E."/>
            <person name="Waschkowitz T."/>
            <person name="Wiezer A."/>
            <person name="Daniel R."/>
        </authorList>
    </citation>
    <scope>NUCLEOTIDE SEQUENCE [LARGE SCALE GENOMIC DNA]</scope>
    <source>
        <strain evidence="2">ATCC 29907 / DSM 4481 / JCM 1650 / NBRC 105725 / CDC 9005-74</strain>
    </source>
</reference>
<dbReference type="RefSeq" id="WP_002440831.1">
    <property type="nucleotide sequence ID" value="NC_017910.1"/>
</dbReference>
<dbReference type="Proteomes" id="UP000001955">
    <property type="component" value="Chromosome"/>
</dbReference>
<gene>
    <name evidence="1" type="ordered locus">EBL_c20510</name>
</gene>
<dbReference type="STRING" id="630626.EBL_c20510"/>